<evidence type="ECO:0000256" key="10">
    <source>
        <dbReference type="ARBA" id="ARBA00023179"/>
    </source>
</evidence>
<dbReference type="FunFam" id="1.20.5.340:FF:000019">
    <property type="entry name" value="Myosin heavy chain, isoform G"/>
    <property type="match status" value="1"/>
</dbReference>
<dbReference type="Gene3D" id="1.20.5.340">
    <property type="match status" value="5"/>
</dbReference>
<dbReference type="InterPro" id="IPR004009">
    <property type="entry name" value="SH3_Myosin"/>
</dbReference>
<dbReference type="Ensembl" id="ENSONIT00000080444.1">
    <property type="protein sequence ID" value="ENSONIP00000076246.1"/>
    <property type="gene ID" value="ENSONIG00000020306.2"/>
</dbReference>
<dbReference type="PROSITE" id="PS50096">
    <property type="entry name" value="IQ"/>
    <property type="match status" value="1"/>
</dbReference>
<dbReference type="Gene3D" id="1.20.58.530">
    <property type="match status" value="1"/>
</dbReference>
<dbReference type="SUPFAM" id="SSF90257">
    <property type="entry name" value="Myosin rod fragments"/>
    <property type="match status" value="5"/>
</dbReference>
<reference evidence="17" key="2">
    <citation type="submission" date="2025-08" db="UniProtKB">
        <authorList>
            <consortium name="Ensembl"/>
        </authorList>
    </citation>
    <scope>IDENTIFICATION</scope>
</reference>
<dbReference type="Pfam" id="PF00063">
    <property type="entry name" value="Myosin_head"/>
    <property type="match status" value="1"/>
</dbReference>
<dbReference type="FunFam" id="1.20.5.370:FF:000008">
    <property type="entry name" value="Myosin heavy chain"/>
    <property type="match status" value="1"/>
</dbReference>
<dbReference type="Gene3D" id="3.40.850.10">
    <property type="entry name" value="Kinesin motor domain"/>
    <property type="match status" value="1"/>
</dbReference>
<accession>A0A669EUC1</accession>
<comment type="subunit">
    <text evidence="12">Muscle myosin is a hexameric protein that consists of 2 heavy chain subunits (MHC), 2 alkali light chain subunits (MLC) and 2 regulatory light chain subunits (MLC-2).</text>
</comment>
<dbReference type="GO" id="GO:0051015">
    <property type="term" value="F:actin filament binding"/>
    <property type="evidence" value="ECO:0007669"/>
    <property type="project" value="InterPro"/>
</dbReference>
<keyword evidence="7 14" id="KW-0175">Coiled coil</keyword>
<dbReference type="FunFam" id="1.20.5.340:FF:000003">
    <property type="entry name" value="Myosin heavy chain"/>
    <property type="match status" value="1"/>
</dbReference>
<dbReference type="GO" id="GO:0016460">
    <property type="term" value="C:myosin II complex"/>
    <property type="evidence" value="ECO:0007669"/>
    <property type="project" value="TreeGrafter"/>
</dbReference>
<dbReference type="GO" id="GO:0032982">
    <property type="term" value="C:myosin filament"/>
    <property type="evidence" value="ECO:0007669"/>
    <property type="project" value="UniProtKB-KW"/>
</dbReference>
<organism evidence="17 18">
    <name type="scientific">Oreochromis niloticus</name>
    <name type="common">Nile tilapia</name>
    <name type="synonym">Tilapia nilotica</name>
    <dbReference type="NCBI Taxonomy" id="8128"/>
    <lineage>
        <taxon>Eukaryota</taxon>
        <taxon>Metazoa</taxon>
        <taxon>Chordata</taxon>
        <taxon>Craniata</taxon>
        <taxon>Vertebrata</taxon>
        <taxon>Euteleostomi</taxon>
        <taxon>Actinopterygii</taxon>
        <taxon>Neopterygii</taxon>
        <taxon>Teleostei</taxon>
        <taxon>Neoteleostei</taxon>
        <taxon>Acanthomorphata</taxon>
        <taxon>Ovalentaria</taxon>
        <taxon>Cichlomorphae</taxon>
        <taxon>Cichliformes</taxon>
        <taxon>Cichlidae</taxon>
        <taxon>African cichlids</taxon>
        <taxon>Pseudocrenilabrinae</taxon>
        <taxon>Oreochromini</taxon>
        <taxon>Oreochromis</taxon>
    </lineage>
</organism>
<dbReference type="Gene3D" id="1.20.5.4820">
    <property type="match status" value="1"/>
</dbReference>
<keyword evidence="3" id="KW-0787">Thick filament</keyword>
<dbReference type="FunFam" id="1.20.5.370:FF:000002">
    <property type="entry name" value="Myosin heavy chain"/>
    <property type="match status" value="1"/>
</dbReference>
<feature type="domain" description="Myosin motor" evidence="15">
    <location>
        <begin position="85"/>
        <end position="775"/>
    </location>
</feature>
<dbReference type="InterPro" id="IPR014751">
    <property type="entry name" value="XRCC4-like_C"/>
</dbReference>
<evidence type="ECO:0000259" key="16">
    <source>
        <dbReference type="PROSITE" id="PS51844"/>
    </source>
</evidence>
<evidence type="ECO:0000256" key="3">
    <source>
        <dbReference type="ARBA" id="ARBA00022433"/>
    </source>
</evidence>
<dbReference type="FunFam" id="1.20.120.720:FF:000001">
    <property type="entry name" value="Myosin heavy chain, muscle"/>
    <property type="match status" value="1"/>
</dbReference>
<evidence type="ECO:0000256" key="1">
    <source>
        <dbReference type="ARBA" id="ARBA00004657"/>
    </source>
</evidence>
<evidence type="ECO:0000259" key="15">
    <source>
        <dbReference type="PROSITE" id="PS51456"/>
    </source>
</evidence>
<dbReference type="FunFam" id="1.20.5.340:FF:000002">
    <property type="entry name" value="Myosin heavy chain"/>
    <property type="match status" value="1"/>
</dbReference>
<comment type="similarity">
    <text evidence="2 13">Belongs to the TRAFAC class myosin-kinesin ATPase superfamily. Myosin family.</text>
</comment>
<comment type="subcellular location">
    <subcellularLocation>
        <location evidence="1">Cytoplasm</location>
        <location evidence="1">Myofibril</location>
    </subcellularLocation>
</comment>
<feature type="region of interest" description="Actin-binding" evidence="13">
    <location>
        <begin position="663"/>
        <end position="685"/>
    </location>
</feature>
<dbReference type="InterPro" id="IPR002928">
    <property type="entry name" value="Myosin_tail"/>
</dbReference>
<reference evidence="17" key="3">
    <citation type="submission" date="2025-09" db="UniProtKB">
        <authorList>
            <consortium name="Ensembl"/>
        </authorList>
    </citation>
    <scope>IDENTIFICATION</scope>
</reference>
<dbReference type="InterPro" id="IPR036961">
    <property type="entry name" value="Kinesin_motor_dom_sf"/>
</dbReference>
<dbReference type="PANTHER" id="PTHR45615:SF29">
    <property type="entry name" value="MYOSIN-7B"/>
    <property type="match status" value="1"/>
</dbReference>
<dbReference type="InterPro" id="IPR008989">
    <property type="entry name" value="Myosin_S1_N"/>
</dbReference>
<keyword evidence="4" id="KW-0963">Cytoplasm</keyword>
<evidence type="ECO:0000256" key="9">
    <source>
        <dbReference type="ARBA" id="ARBA00023175"/>
    </source>
</evidence>
<dbReference type="Proteomes" id="UP000005207">
    <property type="component" value="Linkage group LG5"/>
</dbReference>
<evidence type="ECO:0000256" key="8">
    <source>
        <dbReference type="ARBA" id="ARBA00023123"/>
    </source>
</evidence>
<sequence>MSRFDLNEFGEASPFLRKSDLELLAVQTAAFDGKKRAWIPDEKEAYIEIEIKEVSGDKVIVDTKDGRTLTVKDCDIQQMNPPKYDMIEDMAMLTHLNEASVLHNLRRRYSAWMIYTYSGLFCVTVNPYKWLPVYTAPVVAAYKGKRRSEAPPHIYSIADNAYNDMLRNRENQSMLITGESGAGKTVNTKRVIQYFAIVAALGDTPAKKGQGPATKTGGTLEDQIIEANPAMEAFGNAKTLRNDNSSRFGKFIRIHFGPTGKLASADIDIYLLEKSRVIFQQPGERSYHIYYQIMSQKKPELLDMLLVSSNPYDYHFCSQGVTTVENLDDGLELMATDRAMDILGFLPEEKYGCYKIVGAIMHFGNMKFKQRQREEQAEADGTESADKASYLMGVSSADLIKGLLHPRVKVGNEYVVKGQNVEQVTYAVGALAKATYDRMFKWLVGRINRTLYTSLPRQYFIGVLDIAGFEIFDLNSFEQLCINFTNEKLQQFFNHHMFILEQEEYKREGIEWTFIDFGLDLQACIDLIEKPLGIMSILEEECMFPKASDNSFKAKMYDNHLGKSPNFQKPRPDKKRKFEAHFELVHYAGVVPYNIFGWLDKNKDPLNETVVACFQKSANKLLASLYENYVGSDSAPDPKAGGKEKRKKAASFQTVSQLHKENLNKLMTNLRSTQPHFVRCIIPNETKTPADSKLWTFGHHDSCLKPVLHRDHGSVRYVYRILNPHAIPDDKFVDSRKAAEKLLASLDIDHSQYRFGHTKVFFKAGLLGHLEEMRDERLAKVLTLFQAAARGKIMRMELLKMRERREALMIIQWNIRAFNAVKHWPWMKLFFKIKPLLKSAANEKELASLKEELAKLKEALEKSEMKRKELEERQVSLIQEKNDLSLQLQAEQDNLADAEERCDLLIKTKIQLEAKVKELLERLEDEEEMSSNVLAKKRKLEDECAELKKDIDDLEITLAKVEKEKHATENKVKNLIEEMAALDETILKLTKEKKALQEAHQQTLDDLQAEEDKVNTLTKAKAKLEQQVDDLEGSLEQEKKLRMDLERVKRKLEGDLKLSLESVMDLENDKQQLEEKLKKKDFEMNEMSTRIEDEQALANQLQKKIKELQARIEELEEELEADRAYRAKVEKQRGDVARELEELSERLEEAGGATSAQIEMNKKREADFLKLRRDLEEAMLHHEATTAALRKKHADTVAELSEQIDSLQRVKQKLEKERSEAKMEADDLASTVEQLSKGKATSEKTCRLYEDQMNEAKAKVEELQRQLSETSTQKARAQAESAELGRKLEEREGMVSQLQRAKNSFSQSVEELKKQLEEENKAKSALAHALQSSRHDCDLLREQYDEEQEAKADLQRALSKANAEVAQWRTKYETDAIQRTEELEEAKKKLVARLQEAEESVEASNAKCSSLEKTKHRLQTEIEDLVIDLERANAAAAALDRKQRNFDKVLTRTLHHQYCIPDLETSQKESRGRSTELFKLKNTYEETLEHLETIKRENKNLQEEIADLSDQISQGTKTIHELEKIKKGLDIEKSEIQAALEEAEATLEHEESKTLRIQLELNQMKADIDRKLAEKDEEIDNLRRNHQKTVESMQATLDAEAKSRNEAVRLRKKMEGDLNEMEVQLNHANRQASESQKLLRNLQVQLKDTQLELDETTHKNEELKEQVAVTERRNNLLTAEVEELRAMLEQNDRSRKLAEHDLLEATERVNLLHSQNTGLINQKKKLEGDLSVLSNEVDDAVQECRNAEEKAKKAITDAAMMAEELKKEQDTSAHLERMKKNMEQTIKDLQMRLNEAEQIALKGGKKQVQKLEARVKELENELESEQKKSQEYQKGVRKYERRIKELSYQAEEDKKNLVRLQDLIDKLQAKVKSYKRQAEEAEDQANTNMSKYKKLQHELDDAEERADMAESQVNKLRTRTRDQGTKVGKQPTMHFLLQLTAEWNCMTFGRIF</sequence>
<evidence type="ECO:0000256" key="11">
    <source>
        <dbReference type="ARBA" id="ARBA00023203"/>
    </source>
</evidence>
<keyword evidence="6 13" id="KW-0067">ATP-binding</keyword>
<feature type="coiled-coil region" evidence="14">
    <location>
        <begin position="839"/>
        <end position="1146"/>
    </location>
</feature>
<dbReference type="Pfam" id="PF01576">
    <property type="entry name" value="Myosin_tail_1"/>
    <property type="match status" value="1"/>
</dbReference>
<dbReference type="Gene3D" id="1.10.287.1490">
    <property type="match status" value="1"/>
</dbReference>
<dbReference type="FunFam" id="1.20.5.340:FF:000006">
    <property type="entry name" value="Myosin heavy chain"/>
    <property type="match status" value="1"/>
</dbReference>
<dbReference type="FunFam" id="1.20.5.4820:FF:000001">
    <property type="entry name" value="Myosin heavy chain"/>
    <property type="match status" value="1"/>
</dbReference>
<feature type="coiled-coil region" evidence="14">
    <location>
        <begin position="1477"/>
        <end position="1694"/>
    </location>
</feature>
<keyword evidence="10" id="KW-0514">Muscle protein</keyword>
<dbReference type="Gene3D" id="2.30.30.360">
    <property type="entry name" value="Myosin S1 fragment, N-terminal"/>
    <property type="match status" value="1"/>
</dbReference>
<dbReference type="PROSITE" id="PS51456">
    <property type="entry name" value="MYOSIN_MOTOR"/>
    <property type="match status" value="1"/>
</dbReference>
<evidence type="ECO:0000256" key="5">
    <source>
        <dbReference type="ARBA" id="ARBA00022741"/>
    </source>
</evidence>
<dbReference type="InterPro" id="IPR027417">
    <property type="entry name" value="P-loop_NTPase"/>
</dbReference>
<dbReference type="FunFam" id="1.20.5.370:FF:000001">
    <property type="entry name" value="Myosin heavy chain"/>
    <property type="match status" value="1"/>
</dbReference>
<dbReference type="FunFam" id="2.30.30.360:FF:000001">
    <property type="entry name" value="Myosin heavy chain"/>
    <property type="match status" value="1"/>
</dbReference>
<protein>
    <submittedName>
        <fullName evidence="17">Myosin, heavy chain 7B, cardiac muscle, beta a</fullName>
    </submittedName>
</protein>
<dbReference type="Pfam" id="PF02736">
    <property type="entry name" value="Myosin_N"/>
    <property type="match status" value="1"/>
</dbReference>
<dbReference type="GO" id="GO:0000146">
    <property type="term" value="F:microfilament motor activity"/>
    <property type="evidence" value="ECO:0007669"/>
    <property type="project" value="TreeGrafter"/>
</dbReference>
<dbReference type="FunFam" id="3.40.850.10:FF:000024">
    <property type="entry name" value="Myosin heavy chain, isoform J"/>
    <property type="match status" value="1"/>
</dbReference>
<keyword evidence="9 13" id="KW-0505">Motor protein</keyword>
<dbReference type="Gene3D" id="1.10.10.820">
    <property type="match status" value="1"/>
</dbReference>
<keyword evidence="11 13" id="KW-0009">Actin-binding</keyword>
<dbReference type="SUPFAM" id="SSF52540">
    <property type="entry name" value="P-loop containing nucleoside triphosphate hydrolases"/>
    <property type="match status" value="1"/>
</dbReference>
<dbReference type="InterPro" id="IPR001609">
    <property type="entry name" value="Myosin_head_motor_dom-like"/>
</dbReference>
<evidence type="ECO:0000313" key="18">
    <source>
        <dbReference type="Proteomes" id="UP000005207"/>
    </source>
</evidence>
<dbReference type="FunFam" id="1.20.5.370:FF:000007">
    <property type="entry name" value="Myosin heavy chain"/>
    <property type="match status" value="1"/>
</dbReference>
<reference evidence="18" key="1">
    <citation type="submission" date="2012-01" db="EMBL/GenBank/DDBJ databases">
        <title>The Genome Sequence of Oreochromis niloticus (Nile Tilapia).</title>
        <authorList>
            <consortium name="Broad Institute Genome Assembly Team"/>
            <consortium name="Broad Institute Sequencing Platform"/>
            <person name="Di Palma F."/>
            <person name="Johnson J."/>
            <person name="Lander E.S."/>
            <person name="Lindblad-Toh K."/>
        </authorList>
    </citation>
    <scope>NUCLEOTIDE SEQUENCE [LARGE SCALE GENOMIC DNA]</scope>
</reference>
<evidence type="ECO:0000256" key="12">
    <source>
        <dbReference type="ARBA" id="ARBA00038612"/>
    </source>
</evidence>
<evidence type="ECO:0000256" key="13">
    <source>
        <dbReference type="PROSITE-ProRule" id="PRU00782"/>
    </source>
</evidence>
<keyword evidence="8 13" id="KW-0518">Myosin</keyword>
<feature type="coiled-coil region" evidence="14">
    <location>
        <begin position="1190"/>
        <end position="1442"/>
    </location>
</feature>
<evidence type="ECO:0000256" key="14">
    <source>
        <dbReference type="SAM" id="Coils"/>
    </source>
</evidence>
<dbReference type="GeneTree" id="ENSGT00940000160318"/>
<evidence type="ECO:0000256" key="4">
    <source>
        <dbReference type="ARBA" id="ARBA00022490"/>
    </source>
</evidence>
<keyword evidence="18" id="KW-1185">Reference proteome</keyword>
<dbReference type="GO" id="GO:0005524">
    <property type="term" value="F:ATP binding"/>
    <property type="evidence" value="ECO:0007669"/>
    <property type="project" value="UniProtKB-UniRule"/>
</dbReference>
<feature type="binding site" evidence="13">
    <location>
        <begin position="178"/>
        <end position="185"/>
    </location>
    <ligand>
        <name>ATP</name>
        <dbReference type="ChEBI" id="CHEBI:30616"/>
    </ligand>
</feature>
<dbReference type="PROSITE" id="PS51844">
    <property type="entry name" value="SH3_LIKE"/>
    <property type="match status" value="1"/>
</dbReference>
<dbReference type="FunFam" id="1.20.58.530:FF:000001">
    <property type="entry name" value="Myosin heavy chain"/>
    <property type="match status" value="1"/>
</dbReference>
<feature type="coiled-coil region" evidence="14">
    <location>
        <begin position="1723"/>
        <end position="1919"/>
    </location>
</feature>
<evidence type="ECO:0000313" key="17">
    <source>
        <dbReference type="Ensembl" id="ENSONIP00000076246.1"/>
    </source>
</evidence>
<evidence type="ECO:0000256" key="2">
    <source>
        <dbReference type="ARBA" id="ARBA00008314"/>
    </source>
</evidence>
<dbReference type="Gene3D" id="1.20.5.370">
    <property type="match status" value="5"/>
</dbReference>
<dbReference type="PRINTS" id="PR00193">
    <property type="entry name" value="MYOSINHEAVY"/>
</dbReference>
<feature type="domain" description="Myosin N-terminal SH3-like" evidence="16">
    <location>
        <begin position="32"/>
        <end position="81"/>
    </location>
</feature>
<dbReference type="GO" id="GO:0030016">
    <property type="term" value="C:myofibril"/>
    <property type="evidence" value="ECO:0007669"/>
    <property type="project" value="UniProtKB-SubCell"/>
</dbReference>
<dbReference type="Gene3D" id="1.20.120.720">
    <property type="entry name" value="Myosin VI head, motor domain, U50 subdomain"/>
    <property type="match status" value="1"/>
</dbReference>
<dbReference type="FunFam" id="1.10.10.820:FF:000001">
    <property type="entry name" value="Myosin heavy chain"/>
    <property type="match status" value="1"/>
</dbReference>
<evidence type="ECO:0000256" key="6">
    <source>
        <dbReference type="ARBA" id="ARBA00022840"/>
    </source>
</evidence>
<dbReference type="PANTHER" id="PTHR45615">
    <property type="entry name" value="MYOSIN HEAVY CHAIN, NON-MUSCLE"/>
    <property type="match status" value="1"/>
</dbReference>
<evidence type="ECO:0000256" key="7">
    <source>
        <dbReference type="ARBA" id="ARBA00023054"/>
    </source>
</evidence>
<gene>
    <name evidence="17" type="primary">myh7ba</name>
</gene>
<proteinExistence type="inferred from homology"/>
<name>A0A669EUC1_ORENI</name>
<keyword evidence="5 13" id="KW-0547">Nucleotide-binding</keyword>
<dbReference type="SMART" id="SM00242">
    <property type="entry name" value="MYSc"/>
    <property type="match status" value="1"/>
</dbReference>